<reference evidence="2 3" key="1">
    <citation type="submission" date="2014-08" db="EMBL/GenBank/DDBJ databases">
        <title>Genomic and Phenotypic Diversity of Colwellia psychrerythraea strains from Disparate Marine Basins.</title>
        <authorList>
            <person name="Techtmann S.M."/>
            <person name="Stelling S.C."/>
            <person name="Utturkar S.M."/>
            <person name="Alshibli N."/>
            <person name="Harris A."/>
            <person name="Brown S.D."/>
            <person name="Hazen T.C."/>
        </authorList>
    </citation>
    <scope>NUCLEOTIDE SEQUENCE [LARGE SCALE GENOMIC DNA]</scope>
    <source>
        <strain evidence="2 3">ND2E</strain>
    </source>
</reference>
<sequence>MKKVYTVTFQRVLNYGAVLQAYALMKFLKSHDYDVEVLDYAPSYFLLQTYRPAKGYQKTIDKYRKFHQFKNFRNKFMSLTPKAYFSLNALKKLPAAHAVICGSDQIWNLNLTNKNFDPTFFLDFAKDDTKRVAFAASAGSIRLNDSASKVKPFLEAFDSIGTRESILAEDVKEIAPDTNPVVVVDPCLLIKDYTEVFDDTRIPKGEFIVSYVVGSGEMLERFNDRIKEFKKYSDLPVIHIGAKGIDAADVNILDIGPSDWITFIKRAKYVVTNSFHGTAFSINFEKSFIFVAHIVSNLNARQTTLLTSVGLMDRMLKDNEALTTKKISDIDYARVTPILNEVVTKSQRFLIESLK</sequence>
<dbReference type="GO" id="GO:0016740">
    <property type="term" value="F:transferase activity"/>
    <property type="evidence" value="ECO:0007669"/>
    <property type="project" value="UniProtKB-KW"/>
</dbReference>
<gene>
    <name evidence="2" type="ORF">ND2E_0112</name>
</gene>
<dbReference type="InterPro" id="IPR007345">
    <property type="entry name" value="Polysacch_pyruvyl_Trfase"/>
</dbReference>
<dbReference type="RefSeq" id="WP_033094726.1">
    <property type="nucleotide sequence ID" value="NZ_JQED01000042.1"/>
</dbReference>
<comment type="caution">
    <text evidence="2">The sequence shown here is derived from an EMBL/GenBank/DDBJ whole genome shotgun (WGS) entry which is preliminary data.</text>
</comment>
<name>A0A099KDI7_COLPS</name>
<organism evidence="2 3">
    <name type="scientific">Colwellia psychrerythraea</name>
    <name type="common">Vibrio psychroerythus</name>
    <dbReference type="NCBI Taxonomy" id="28229"/>
    <lineage>
        <taxon>Bacteria</taxon>
        <taxon>Pseudomonadati</taxon>
        <taxon>Pseudomonadota</taxon>
        <taxon>Gammaproteobacteria</taxon>
        <taxon>Alteromonadales</taxon>
        <taxon>Colwelliaceae</taxon>
        <taxon>Colwellia</taxon>
    </lineage>
</organism>
<keyword evidence="2" id="KW-0808">Transferase</keyword>
<proteinExistence type="predicted"/>
<accession>A0A099KDI7</accession>
<evidence type="ECO:0000313" key="3">
    <source>
        <dbReference type="Proteomes" id="UP000029843"/>
    </source>
</evidence>
<dbReference type="EMBL" id="JQED01000042">
    <property type="protein sequence ID" value="KGJ88819.1"/>
    <property type="molecule type" value="Genomic_DNA"/>
</dbReference>
<dbReference type="Proteomes" id="UP000029843">
    <property type="component" value="Unassembled WGS sequence"/>
</dbReference>
<dbReference type="PATRIC" id="fig|28229.4.peg.3049"/>
<dbReference type="AlphaFoldDB" id="A0A099KDI7"/>
<evidence type="ECO:0000313" key="2">
    <source>
        <dbReference type="EMBL" id="KGJ88819.1"/>
    </source>
</evidence>
<dbReference type="Pfam" id="PF04230">
    <property type="entry name" value="PS_pyruv_trans"/>
    <property type="match status" value="1"/>
</dbReference>
<evidence type="ECO:0000259" key="1">
    <source>
        <dbReference type="Pfam" id="PF04230"/>
    </source>
</evidence>
<feature type="domain" description="Polysaccharide pyruvyl transferase" evidence="1">
    <location>
        <begin position="14"/>
        <end position="293"/>
    </location>
</feature>
<protein>
    <submittedName>
        <fullName evidence="2">Polysaccharide pyruvyl transferase</fullName>
    </submittedName>
</protein>